<dbReference type="PANTHER" id="PTHR10063:SF11">
    <property type="entry name" value="RHO GTPASE-ACTIVATING PROTEIN CG5521-RELATED"/>
    <property type="match status" value="1"/>
</dbReference>
<feature type="region of interest" description="Disordered" evidence="3">
    <location>
        <begin position="1125"/>
        <end position="1150"/>
    </location>
</feature>
<dbReference type="Proteomes" id="UP001150062">
    <property type="component" value="Unassembled WGS sequence"/>
</dbReference>
<dbReference type="InterPro" id="IPR000331">
    <property type="entry name" value="Rap/Ran_GAP_dom"/>
</dbReference>
<name>A0ABQ8YQZ5_9EUKA</name>
<dbReference type="InterPro" id="IPR027107">
    <property type="entry name" value="Tuberin/Ral-act_asu"/>
</dbReference>
<feature type="coiled-coil region" evidence="2">
    <location>
        <begin position="778"/>
        <end position="828"/>
    </location>
</feature>
<keyword evidence="6" id="KW-1185">Reference proteome</keyword>
<gene>
    <name evidence="5" type="ORF">M0813_19085</name>
</gene>
<keyword evidence="1" id="KW-0343">GTPase activation</keyword>
<feature type="domain" description="Rap-GAP" evidence="4">
    <location>
        <begin position="1513"/>
        <end position="1724"/>
    </location>
</feature>
<dbReference type="Gene3D" id="3.40.50.11210">
    <property type="entry name" value="Rap/Ran-GAP"/>
    <property type="match status" value="1"/>
</dbReference>
<dbReference type="SUPFAM" id="SSF111347">
    <property type="entry name" value="Rap/Ran-GAP"/>
    <property type="match status" value="1"/>
</dbReference>
<comment type="caution">
    <text evidence="5">The sequence shown here is derived from an EMBL/GenBank/DDBJ whole genome shotgun (WGS) entry which is preliminary data.</text>
</comment>
<evidence type="ECO:0000313" key="5">
    <source>
        <dbReference type="EMBL" id="KAJ6247038.1"/>
    </source>
</evidence>
<evidence type="ECO:0000313" key="6">
    <source>
        <dbReference type="Proteomes" id="UP001150062"/>
    </source>
</evidence>
<feature type="region of interest" description="Disordered" evidence="3">
    <location>
        <begin position="1351"/>
        <end position="1378"/>
    </location>
</feature>
<feature type="compositionally biased region" description="Low complexity" evidence="3">
    <location>
        <begin position="1129"/>
        <end position="1150"/>
    </location>
</feature>
<reference evidence="5" key="1">
    <citation type="submission" date="2022-08" db="EMBL/GenBank/DDBJ databases">
        <title>Novel sulfate-reducing endosymbionts in the free-living metamonad Anaeramoeba.</title>
        <authorList>
            <person name="Jerlstrom-Hultqvist J."/>
            <person name="Cepicka I."/>
            <person name="Gallot-Lavallee L."/>
            <person name="Salas-Leiva D."/>
            <person name="Curtis B.A."/>
            <person name="Zahonova K."/>
            <person name="Pipaliya S."/>
            <person name="Dacks J."/>
            <person name="Roger A.J."/>
        </authorList>
    </citation>
    <scope>NUCLEOTIDE SEQUENCE</scope>
    <source>
        <strain evidence="5">Schooner1</strain>
    </source>
</reference>
<feature type="region of interest" description="Disordered" evidence="3">
    <location>
        <begin position="1044"/>
        <end position="1113"/>
    </location>
</feature>
<dbReference type="InterPro" id="IPR035974">
    <property type="entry name" value="Rap/Ran-GAP_sf"/>
</dbReference>
<dbReference type="EMBL" id="JAOAOG010000130">
    <property type="protein sequence ID" value="KAJ6247038.1"/>
    <property type="molecule type" value="Genomic_DNA"/>
</dbReference>
<evidence type="ECO:0000256" key="3">
    <source>
        <dbReference type="SAM" id="MobiDB-lite"/>
    </source>
</evidence>
<proteinExistence type="predicted"/>
<accession>A0ABQ8YQZ5</accession>
<evidence type="ECO:0000256" key="1">
    <source>
        <dbReference type="ARBA" id="ARBA00022468"/>
    </source>
</evidence>
<dbReference type="Pfam" id="PF02145">
    <property type="entry name" value="Rap_GAP"/>
    <property type="match status" value="1"/>
</dbReference>
<feature type="compositionally biased region" description="Basic and acidic residues" evidence="3">
    <location>
        <begin position="1091"/>
        <end position="1102"/>
    </location>
</feature>
<dbReference type="PROSITE" id="PS50085">
    <property type="entry name" value="RAPGAP"/>
    <property type="match status" value="1"/>
</dbReference>
<evidence type="ECO:0000256" key="2">
    <source>
        <dbReference type="SAM" id="Coils"/>
    </source>
</evidence>
<evidence type="ECO:0000259" key="4">
    <source>
        <dbReference type="PROSITE" id="PS50085"/>
    </source>
</evidence>
<feature type="compositionally biased region" description="Basic and acidic residues" evidence="3">
    <location>
        <begin position="1067"/>
        <end position="1077"/>
    </location>
</feature>
<keyword evidence="2" id="KW-0175">Coiled coil</keyword>
<organism evidence="5 6">
    <name type="scientific">Anaeramoeba flamelloides</name>
    <dbReference type="NCBI Taxonomy" id="1746091"/>
    <lineage>
        <taxon>Eukaryota</taxon>
        <taxon>Metamonada</taxon>
        <taxon>Anaeramoebidae</taxon>
        <taxon>Anaeramoeba</taxon>
    </lineage>
</organism>
<feature type="compositionally biased region" description="Low complexity" evidence="3">
    <location>
        <begin position="1078"/>
        <end position="1090"/>
    </location>
</feature>
<sequence>MSKQQTKKLTGWKEKTKPALKRIRFLSEYMALIREEQVINFFRENYLEIYEVLSSAFHGIEGSRRKKKIKLPKSSDYVIFFATLEKLQLFSKDVIFSKWQNNSFAELFEFLCSLENKQSVRKRGFTQFLIFVDIIGENHDETILDLLKNIISFEPFLADYQLNSIRLTTKPLNISVKGANKKEATKNTKEERLHLFQDLLKFITEKTEKKTFWIKIFFKCFIPTLYPIIARQTNLITDDIPVGFRLHCPFEIQELLIEYLLIWIQDDDLRNLLFLNVNNRKILFEIFQQSFLLPISYDHVTNQVIEQYEVWIKVKRNVPDQIKSNLQHYFQRFITHILKGFHIKYEPKDEEFLVIRLKKFLEIVELFSKQSTYFLSQKTIYYLIESYINLILKLTENKENKIFEILSGNIIGTLFNIFISTRTSSRYHWNLLENLFLKLRNHFGSIIQWKRALIKLCVKFHNHLFYVPCQVLDNSITDELSKVTNDTPLYLDSLRRNQPSANIINDYIFIPKPNNKEREIPHCLKFEDDQEWRIPKAIFFWNKIFNLLGNISYIKDEKIHECVVATYIQVYNLLLKIQNMIESAKNKYGEEELQKEIHLKNTIELNGGEKAQQLLNGQLNKFSTYQTLPYFKIFCSIFFNTCLGDQKKHLLGRILSYGGICQLFCQRYPEQINEKYLSQFYFVLMKGLTLKNPLIMNSIIRYGSHLFGYCFPGQNGLLNTFVDALVFFLSSNNKREIPQLVLYHAITLLSSMICFQEQYQDLEMYNYASMNLIEGENLNEFTEIQELLKNELQRRENNVVEMKNLKEKILKEKKNQDLTKKIDFLKNESTKNNQLFQQLIKDKNKIEDFNKLFNVEEIKFRSKIVKSLSSFFLRNQSDTIINYQNQVIGIWTLCTCCIIELESEYEKDISIIYNSINTFITYCNSTNDQVSEAVNSALSSLSTYSKEINEFNSKVIPQLIKNQCEIILEFLNKMDSLVISPEKQKKEKKSIVEFPKYIIFILNNLLEWLISLPELLLNQEISSIFFDTLMNCLGINEIEKSTNKNQTSNETNDNDNDNDNIDTGNVDNDKKNDDINDKGNNNTVNNSNESENIKSDNQDIKDNKKRKKIKETKQILGRIKPKIKIGFGSSSHSNSNTNSNTFPNKNTQSSKKALTTTLFELLLSTKKEKLYNENKLNRPELDKNQQKNNSKVFHFSHQLVTTVEIVLLRLLISWGNNPLCEGIEWTSSHFLDDMIDIPHGYVVEVDSKSNENSVGKKEMQSNDDDDKIDIKTWYNYSKVFSYKEGTIISLHQLPIINKKTNERKILTRLILRDITGKYVWDCEQLPNSLHILHQDEDADEIKKFLLQNNNEKEDEREKGNKYKENKIGNELEKKKEKEKKIRKSKQVPIYENGNENDNTDMLGEMLNYISETIESEKDIELNKPQINLKNEDIYQQISQGYKNQKEKMESYLKKNLNQITTKEALDILPTGKKEINNYWLLPRLFLSQLGFFNHTSKDELIFLSRSDRLDRSLKELDKRNSREVQKIGVIYVAPKQNEQIEILSNEYGSPLYEEFVKGLGWEIEISNHFGYTGGLDKYGITDGSSCPYFANFQFEIIWHVVTRMPTSKNNPKQINKKRHVGNDWVHVVWSENEDQEYDPTTITSQFNFAHIVIYPLPNGLFRIQIFLKDGVQIFGPLIDGMIINKKSLPILVRKTAMFANKFTRSKQKSYQHPLPTRWDILIETIERYKETKNFKDYFSNILNY</sequence>
<protein>
    <submittedName>
        <fullName evidence="5">Rho gtpase-activating protein</fullName>
    </submittedName>
</protein>
<dbReference type="PANTHER" id="PTHR10063">
    <property type="entry name" value="TUBERIN"/>
    <property type="match status" value="1"/>
</dbReference>